<dbReference type="InterPro" id="IPR011701">
    <property type="entry name" value="MFS"/>
</dbReference>
<evidence type="ECO:0000313" key="12">
    <source>
        <dbReference type="Proteomes" id="UP000015100"/>
    </source>
</evidence>
<dbReference type="GO" id="GO:0005886">
    <property type="term" value="C:plasma membrane"/>
    <property type="evidence" value="ECO:0007669"/>
    <property type="project" value="UniProtKB-SubCell"/>
</dbReference>
<dbReference type="AlphaFoldDB" id="S8AL93"/>
<keyword evidence="6 8" id="KW-0534">Nitrate assimilation</keyword>
<evidence type="ECO:0000256" key="6">
    <source>
        <dbReference type="ARBA" id="ARBA00023063"/>
    </source>
</evidence>
<dbReference type="SUPFAM" id="SSF103473">
    <property type="entry name" value="MFS general substrate transporter"/>
    <property type="match status" value="1"/>
</dbReference>
<dbReference type="STRING" id="1284197.S8AL93"/>
<comment type="caution">
    <text evidence="8">Lacks conserved residue(s) required for the propagation of feature annotation.</text>
</comment>
<dbReference type="Proteomes" id="UP000015100">
    <property type="component" value="Unassembled WGS sequence"/>
</dbReference>
<comment type="caution">
    <text evidence="11">The sequence shown here is derived from an EMBL/GenBank/DDBJ whole genome shotgun (WGS) entry which is preliminary data.</text>
</comment>
<keyword evidence="4 8" id="KW-0812">Transmembrane</keyword>
<reference evidence="12" key="2">
    <citation type="submission" date="2013-04" db="EMBL/GenBank/DDBJ databases">
        <title>Genomic mechanisms accounting for the adaptation to parasitism in nematode-trapping fungi.</title>
        <authorList>
            <person name="Ahren D.G."/>
        </authorList>
    </citation>
    <scope>NUCLEOTIDE SEQUENCE [LARGE SCALE GENOMIC DNA]</scope>
    <source>
        <strain evidence="12">CBS 200.50</strain>
    </source>
</reference>
<evidence type="ECO:0000256" key="7">
    <source>
        <dbReference type="ARBA" id="ARBA00023136"/>
    </source>
</evidence>
<comment type="subcellular location">
    <subcellularLocation>
        <location evidence="8">Cell membrane</location>
        <topology evidence="8">Multi-pass membrane protein</topology>
    </subcellularLocation>
    <subcellularLocation>
        <location evidence="1">Membrane</location>
        <topology evidence="1">Multi-pass membrane protein</topology>
    </subcellularLocation>
</comment>
<evidence type="ECO:0000256" key="4">
    <source>
        <dbReference type="ARBA" id="ARBA00022692"/>
    </source>
</evidence>
<protein>
    <recommendedName>
        <fullName evidence="8">Nitrate/nitrite transporter</fullName>
    </recommendedName>
</protein>
<evidence type="ECO:0000256" key="9">
    <source>
        <dbReference type="SAM" id="MobiDB-lite"/>
    </source>
</evidence>
<feature type="transmembrane region" description="Helical" evidence="8">
    <location>
        <begin position="381"/>
        <end position="400"/>
    </location>
</feature>
<dbReference type="eggNOG" id="ENOG502QPIC">
    <property type="taxonomic scope" value="Eukaryota"/>
</dbReference>
<evidence type="ECO:0000256" key="5">
    <source>
        <dbReference type="ARBA" id="ARBA00022989"/>
    </source>
</evidence>
<dbReference type="PANTHER" id="PTHR23515">
    <property type="entry name" value="HIGH-AFFINITY NITRATE TRANSPORTER 2.3"/>
    <property type="match status" value="1"/>
</dbReference>
<dbReference type="InterPro" id="IPR036259">
    <property type="entry name" value="MFS_trans_sf"/>
</dbReference>
<dbReference type="HOGENOM" id="CLU_024204_1_1_1"/>
<feature type="transmembrane region" description="Helical" evidence="8">
    <location>
        <begin position="470"/>
        <end position="489"/>
    </location>
</feature>
<feature type="domain" description="Major facilitator superfamily (MFS) profile" evidence="10">
    <location>
        <begin position="36"/>
        <end position="493"/>
    </location>
</feature>
<evidence type="ECO:0000313" key="11">
    <source>
        <dbReference type="EMBL" id="EPS43715.1"/>
    </source>
</evidence>
<keyword evidence="7 8" id="KW-0472">Membrane</keyword>
<evidence type="ECO:0000259" key="10">
    <source>
        <dbReference type="PROSITE" id="PS50850"/>
    </source>
</evidence>
<evidence type="ECO:0000256" key="3">
    <source>
        <dbReference type="ARBA" id="ARBA00022448"/>
    </source>
</evidence>
<dbReference type="OrthoDB" id="434240at2759"/>
<dbReference type="GO" id="GO:0015112">
    <property type="term" value="F:nitrate transmembrane transporter activity"/>
    <property type="evidence" value="ECO:0007669"/>
    <property type="project" value="UniProtKB-UniRule"/>
</dbReference>
<feature type="transmembrane region" description="Helical" evidence="8">
    <location>
        <begin position="159"/>
        <end position="182"/>
    </location>
</feature>
<evidence type="ECO:0000256" key="2">
    <source>
        <dbReference type="ARBA" id="ARBA00008432"/>
    </source>
</evidence>
<dbReference type="NCBIfam" id="TIGR00886">
    <property type="entry name" value="2A0108"/>
    <property type="match status" value="1"/>
</dbReference>
<dbReference type="InterPro" id="IPR020846">
    <property type="entry name" value="MFS_dom"/>
</dbReference>
<feature type="transmembrane region" description="Helical" evidence="8">
    <location>
        <begin position="74"/>
        <end position="95"/>
    </location>
</feature>
<dbReference type="Gene3D" id="1.20.1250.20">
    <property type="entry name" value="MFS general substrate transporter like domains"/>
    <property type="match status" value="2"/>
</dbReference>
<evidence type="ECO:0000256" key="8">
    <source>
        <dbReference type="RuleBase" id="RU366033"/>
    </source>
</evidence>
<comment type="similarity">
    <text evidence="2 8">Belongs to the major facilitator superfamily. Nitrate/nitrite porter (TC 2.A.1.8) family.</text>
</comment>
<gene>
    <name evidence="11" type="ORF">H072_2294</name>
</gene>
<feature type="transmembrane region" description="Helical" evidence="8">
    <location>
        <begin position="441"/>
        <end position="464"/>
    </location>
</feature>
<organism evidence="11 12">
    <name type="scientific">Dactylellina haptotyla (strain CBS 200.50)</name>
    <name type="common">Nematode-trapping fungus</name>
    <name type="synonym">Monacrosporium haptotylum</name>
    <dbReference type="NCBI Taxonomy" id="1284197"/>
    <lineage>
        <taxon>Eukaryota</taxon>
        <taxon>Fungi</taxon>
        <taxon>Dikarya</taxon>
        <taxon>Ascomycota</taxon>
        <taxon>Pezizomycotina</taxon>
        <taxon>Orbiliomycetes</taxon>
        <taxon>Orbiliales</taxon>
        <taxon>Orbiliaceae</taxon>
        <taxon>Dactylellina</taxon>
    </lineage>
</organism>
<feature type="transmembrane region" description="Helical" evidence="8">
    <location>
        <begin position="102"/>
        <end position="121"/>
    </location>
</feature>
<keyword evidence="3 8" id="KW-0813">Transport</keyword>
<proteinExistence type="inferred from homology"/>
<dbReference type="InterPro" id="IPR044772">
    <property type="entry name" value="NO3_transporter"/>
</dbReference>
<feature type="region of interest" description="Disordered" evidence="9">
    <location>
        <begin position="250"/>
        <end position="275"/>
    </location>
</feature>
<dbReference type="GO" id="GO:0015113">
    <property type="term" value="F:nitrite transmembrane transporter activity"/>
    <property type="evidence" value="ECO:0007669"/>
    <property type="project" value="InterPro"/>
</dbReference>
<dbReference type="OMA" id="IPCFMFA"/>
<feature type="transmembrane region" description="Helical" evidence="8">
    <location>
        <begin position="202"/>
        <end position="220"/>
    </location>
</feature>
<name>S8AL93_DACHA</name>
<dbReference type="EMBL" id="AQGS01000070">
    <property type="protein sequence ID" value="EPS43715.1"/>
    <property type="molecule type" value="Genomic_DNA"/>
</dbReference>
<dbReference type="GO" id="GO:0042128">
    <property type="term" value="P:nitrate assimilation"/>
    <property type="evidence" value="ECO:0007669"/>
    <property type="project" value="UniProtKB-UniRule"/>
</dbReference>
<dbReference type="PROSITE" id="PS50850">
    <property type="entry name" value="MFS"/>
    <property type="match status" value="1"/>
</dbReference>
<feature type="transmembrane region" description="Helical" evidence="8">
    <location>
        <begin position="127"/>
        <end position="147"/>
    </location>
</feature>
<reference evidence="11 12" key="1">
    <citation type="journal article" date="2013" name="PLoS Genet.">
        <title>Genomic mechanisms accounting for the adaptation to parasitism in nematode-trapping fungi.</title>
        <authorList>
            <person name="Meerupati T."/>
            <person name="Andersson K.M."/>
            <person name="Friman E."/>
            <person name="Kumar D."/>
            <person name="Tunlid A."/>
            <person name="Ahren D."/>
        </authorList>
    </citation>
    <scope>NUCLEOTIDE SEQUENCE [LARGE SCALE GENOMIC DNA]</scope>
    <source>
        <strain evidence="11 12">CBS 200.50</strain>
    </source>
</reference>
<dbReference type="Pfam" id="PF07690">
    <property type="entry name" value="MFS_1"/>
    <property type="match status" value="1"/>
</dbReference>
<feature type="transmembrane region" description="Helical" evidence="8">
    <location>
        <begin position="36"/>
        <end position="54"/>
    </location>
</feature>
<keyword evidence="12" id="KW-1185">Reference proteome</keyword>
<keyword evidence="5 8" id="KW-1133">Transmembrane helix</keyword>
<evidence type="ECO:0000256" key="1">
    <source>
        <dbReference type="ARBA" id="ARBA00004141"/>
    </source>
</evidence>
<feature type="compositionally biased region" description="Polar residues" evidence="9">
    <location>
        <begin position="251"/>
        <end position="264"/>
    </location>
</feature>
<dbReference type="InterPro" id="IPR004737">
    <property type="entry name" value="NO3_transporter_NarK/NarU-like"/>
</dbReference>
<accession>S8AL93</accession>
<sequence length="499" mass="53687">MAPSIKTWFSAPEVNPITKKARTIPFFNPINKYGRTLWFSTFGFMIAFLSWYAFSPLLSVSIKKDLHLSPAEVANSNVLALTATLLVRLVVGPLCDKFGPRYVFVGTLLVGSIPTFLAGTVQNATGLMFVRFFIGILGGAFVPCQVWSTGFFDKNVVGAANAITAGIGNAGGGITYFVMPAIYDSFVHDRGLSSHVAWRVSYVVPGILIVAMALAILAFGEDTPNGPWKNRGIVNGVDTTAEGTVVDIVEPSQTKETSRHSSVSDTKKGDIETASESNTDAVAIASHEVIQKPSLREATPVVFSLQTLNLCFAYFNTFGAELAINSILGAYYLKNFPQLGQTGAANWAAMFGLLNVVTRPLGGFLSDALYKRTQSLWAKKLFNTGLNIFAGIFAIVIGVVDSHHRPTMVGLIALLAIPMEMGNGSNFSLVPHVHPHANGILSGLVGAFGNFGGIIFAIIFRYHGTNYPKVFWIIGVIMIAMNLSVAWIRPIPKGQIGGR</sequence>
<keyword evidence="8" id="KW-1003">Cell membrane</keyword>